<dbReference type="GO" id="GO:0016787">
    <property type="term" value="F:hydrolase activity"/>
    <property type="evidence" value="ECO:0007669"/>
    <property type="project" value="InterPro"/>
</dbReference>
<dbReference type="PANTHER" id="PTHR43393">
    <property type="entry name" value="CYTOKININ RIBOSIDE 5'-MONOPHOSPHATE PHOSPHORIBOHYDROLASE"/>
    <property type="match status" value="1"/>
</dbReference>
<dbReference type="GO" id="GO:0009691">
    <property type="term" value="P:cytokinin biosynthetic process"/>
    <property type="evidence" value="ECO:0007669"/>
    <property type="project" value="InterPro"/>
</dbReference>
<feature type="non-terminal residue" evidence="1">
    <location>
        <position position="343"/>
    </location>
</feature>
<dbReference type="InterPro" id="IPR031100">
    <property type="entry name" value="LOG_fam"/>
</dbReference>
<dbReference type="Pfam" id="PF03641">
    <property type="entry name" value="Lysine_decarbox"/>
    <property type="match status" value="1"/>
</dbReference>
<protein>
    <recommendedName>
        <fullName evidence="2">Decarboxylase family protein</fullName>
    </recommendedName>
</protein>
<dbReference type="SUPFAM" id="SSF102405">
    <property type="entry name" value="MCP/YpsA-like"/>
    <property type="match status" value="1"/>
</dbReference>
<organism evidence="1">
    <name type="scientific">hydrothermal vent metagenome</name>
    <dbReference type="NCBI Taxonomy" id="652676"/>
    <lineage>
        <taxon>unclassified sequences</taxon>
        <taxon>metagenomes</taxon>
        <taxon>ecological metagenomes</taxon>
    </lineage>
</organism>
<dbReference type="EMBL" id="UOEI01000349">
    <property type="protein sequence ID" value="VAW03002.1"/>
    <property type="molecule type" value="Genomic_DNA"/>
</dbReference>
<evidence type="ECO:0000313" key="1">
    <source>
        <dbReference type="EMBL" id="VAW03002.1"/>
    </source>
</evidence>
<reference evidence="1" key="1">
    <citation type="submission" date="2018-06" db="EMBL/GenBank/DDBJ databases">
        <authorList>
            <person name="Zhirakovskaya E."/>
        </authorList>
    </citation>
    <scope>NUCLEOTIDE SEQUENCE</scope>
</reference>
<dbReference type="InterPro" id="IPR052341">
    <property type="entry name" value="LOG_family_nucleotidases"/>
</dbReference>
<sequence>MTYRMNNESIDAQIDQLVADVVAMTDGDDADRDLVREIIVTALKLIKDKTDRGDIKMMNTALKELRYSFLVFNPHRDRKKVAVYGSARTQPDDPNYQMAEEFGRRMAEYHEWMVVTGAGPGIMEAANKGAGTEASFGVNIRLPFENGANEYLSPGKVINFKYFFTRKVQFVKESDGFALFPGGFGTMDEAFELLTLVQTGKSDMHPIVMIDHEDTRYWEAWEGLCNTLIDLGMISPADKNLYFLTHDIDEAIEEIVGFFRVYHSQRYVDGRLVLRLSRDVPDSLITELNAEFADIIASGTIERVPPAKAEIDGDDHVELPRLAFEFDRHGYGRLRALIDRLNA</sequence>
<dbReference type="AlphaFoldDB" id="A0A3B0SL55"/>
<gene>
    <name evidence="1" type="ORF">MNBD_ACTINO01-853</name>
</gene>
<dbReference type="Gene3D" id="3.40.50.450">
    <property type="match status" value="1"/>
</dbReference>
<dbReference type="PANTHER" id="PTHR43393:SF2">
    <property type="entry name" value="CYTOKININ RIBOSIDE 5'-MONOPHOSPHATE PHOSPHORIBOHYDROLASE"/>
    <property type="match status" value="1"/>
</dbReference>
<dbReference type="InterPro" id="IPR005269">
    <property type="entry name" value="LOG"/>
</dbReference>
<name>A0A3B0SL55_9ZZZZ</name>
<accession>A0A3B0SL55</accession>
<dbReference type="NCBIfam" id="TIGR00730">
    <property type="entry name" value="Rossman fold protein, TIGR00730 family"/>
    <property type="match status" value="1"/>
</dbReference>
<proteinExistence type="predicted"/>
<evidence type="ECO:0008006" key="2">
    <source>
        <dbReference type="Google" id="ProtNLM"/>
    </source>
</evidence>
<dbReference type="GO" id="GO:0005829">
    <property type="term" value="C:cytosol"/>
    <property type="evidence" value="ECO:0007669"/>
    <property type="project" value="TreeGrafter"/>
</dbReference>